<evidence type="ECO:0000313" key="1">
    <source>
        <dbReference type="EMBL" id="PDH40818.1"/>
    </source>
</evidence>
<reference evidence="1 2" key="1">
    <citation type="submission" date="2017-08" db="EMBL/GenBank/DDBJ databases">
        <title>Fine stratification of microbial communities through a metagenomic profile of the photic zone.</title>
        <authorList>
            <person name="Haro-Moreno J.M."/>
            <person name="Lopez-Perez M."/>
            <person name="De La Torre J."/>
            <person name="Picazo A."/>
            <person name="Camacho A."/>
            <person name="Rodriguez-Valera F."/>
        </authorList>
    </citation>
    <scope>NUCLEOTIDE SEQUENCE [LARGE SCALE GENOMIC DNA]</scope>
    <source>
        <strain evidence="1">MED-G24</strain>
    </source>
</reference>
<accession>A0A2A5WX21</accession>
<sequence>MWRPQVYDLVAHYEPRSDFSLTHSIRAAVKELGRKYRGTTLMTGAHAGSPVIHTDMRGISIGTRLEISRLALRERDRQPLVAEVFRMFREAAERGIASGPIDRMTVKFPNAESKPDARQPIHDAYEEVFDSSCCFQRMQDPHTLRLGRAVVHQALIHHLREDGPYHSDHQPRVERVHSELGRRPGRYEGYQYFVEPIFTPGEHPEVVFHYSGDEPSRIIEVTMRQKSEETLQFMKSKTMRADPSRFVSLIDYDQGARRFGRLWVMQEGLLRRLDREWLPLIYLFMDEDLNPPLDATFTWEELYERQRVSPYVPRAQRLSSTFLDICIERLSERFLVLPEGGRFRLQPLFREVQHVTFYELGHYDKRLG</sequence>
<dbReference type="EMBL" id="NTKD01000008">
    <property type="protein sequence ID" value="PDH40818.1"/>
    <property type="molecule type" value="Genomic_DNA"/>
</dbReference>
<protein>
    <submittedName>
        <fullName evidence="1">Uncharacterized protein</fullName>
    </submittedName>
</protein>
<dbReference type="Proteomes" id="UP000219327">
    <property type="component" value="Unassembled WGS sequence"/>
</dbReference>
<name>A0A2A5WX21_9GAMM</name>
<dbReference type="AlphaFoldDB" id="A0A2A5WX21"/>
<evidence type="ECO:0000313" key="2">
    <source>
        <dbReference type="Proteomes" id="UP000219327"/>
    </source>
</evidence>
<gene>
    <name evidence="1" type="ORF">CNE99_02665</name>
</gene>
<organism evidence="1 2">
    <name type="scientific">OM182 bacterium MED-G24</name>
    <dbReference type="NCBI Taxonomy" id="1986255"/>
    <lineage>
        <taxon>Bacteria</taxon>
        <taxon>Pseudomonadati</taxon>
        <taxon>Pseudomonadota</taxon>
        <taxon>Gammaproteobacteria</taxon>
        <taxon>OMG group</taxon>
        <taxon>OM182 clade</taxon>
    </lineage>
</organism>
<comment type="caution">
    <text evidence="1">The sequence shown here is derived from an EMBL/GenBank/DDBJ whole genome shotgun (WGS) entry which is preliminary data.</text>
</comment>
<proteinExistence type="predicted"/>